<dbReference type="GO" id="GO:0004301">
    <property type="term" value="F:epoxide hydrolase activity"/>
    <property type="evidence" value="ECO:0007669"/>
    <property type="project" value="TreeGrafter"/>
</dbReference>
<evidence type="ECO:0000256" key="1">
    <source>
        <dbReference type="ARBA" id="ARBA00010088"/>
    </source>
</evidence>
<organism evidence="3 4">
    <name type="scientific">Paenibacillus sophorae</name>
    <dbReference type="NCBI Taxonomy" id="1333845"/>
    <lineage>
        <taxon>Bacteria</taxon>
        <taxon>Bacillati</taxon>
        <taxon>Bacillota</taxon>
        <taxon>Bacilli</taxon>
        <taxon>Bacillales</taxon>
        <taxon>Paenibacillaceae</taxon>
        <taxon>Paenibacillus</taxon>
    </lineage>
</organism>
<dbReference type="AlphaFoldDB" id="A0A1H8F706"/>
<protein>
    <submittedName>
        <fullName evidence="3">Uncharacterized protein</fullName>
    </submittedName>
</protein>
<reference evidence="3 4" key="1">
    <citation type="submission" date="2016-10" db="EMBL/GenBank/DDBJ databases">
        <authorList>
            <person name="de Groot N.N."/>
        </authorList>
    </citation>
    <scope>NUCLEOTIDE SEQUENCE [LARGE SCALE GENOMIC DNA]</scope>
    <source>
        <strain evidence="3 4">CGMCC 1.10238</strain>
    </source>
</reference>
<dbReference type="Gene3D" id="3.40.50.1820">
    <property type="entry name" value="alpha/beta hydrolase"/>
    <property type="match status" value="1"/>
</dbReference>
<dbReference type="GO" id="GO:0097176">
    <property type="term" value="P:epoxide metabolic process"/>
    <property type="evidence" value="ECO:0007669"/>
    <property type="project" value="TreeGrafter"/>
</dbReference>
<dbReference type="PANTHER" id="PTHR21661">
    <property type="entry name" value="EPOXIDE HYDROLASE 1-RELATED"/>
    <property type="match status" value="1"/>
</dbReference>
<dbReference type="InterPro" id="IPR029058">
    <property type="entry name" value="AB_hydrolase_fold"/>
</dbReference>
<proteinExistence type="inferred from homology"/>
<dbReference type="RefSeq" id="WP_246590534.1">
    <property type="nucleotide sequence ID" value="NZ_CP076607.1"/>
</dbReference>
<dbReference type="EMBL" id="FODH01000001">
    <property type="protein sequence ID" value="SEN27425.1"/>
    <property type="molecule type" value="Genomic_DNA"/>
</dbReference>
<dbReference type="Proteomes" id="UP000198809">
    <property type="component" value="Unassembled WGS sequence"/>
</dbReference>
<sequence length="241" mass="26619">MAGAGLSPVVYWNVLGRTSFSIILGYDKYAAAGCDVGALVTGQRGHKYRDELYATHIGSAQKLSLFNGDRAWDLAGGRALPDSIPEEIRAQILKFDRRFASHLAVHVLDPGTLAYGLSDSPVGMFAWILERWASWSDNNGDIENVFSKDDILTHATIFWVNNAIETSMRVYANVNRYPWTPAHNRWPVIEAPTGITFVGYENPPGITTENRVQNFLGSERCLTVRIAVVGEALPPAYSCRS</sequence>
<evidence type="ECO:0000313" key="3">
    <source>
        <dbReference type="EMBL" id="SEN27425.1"/>
    </source>
</evidence>
<dbReference type="PANTHER" id="PTHR21661:SF35">
    <property type="entry name" value="EPOXIDE HYDROLASE"/>
    <property type="match status" value="1"/>
</dbReference>
<comment type="similarity">
    <text evidence="1">Belongs to the peptidase S33 family.</text>
</comment>
<name>A0A1H8F706_9BACL</name>
<keyword evidence="2" id="KW-0378">Hydrolase</keyword>
<dbReference type="STRING" id="1333845.SAMN04487895_10111"/>
<accession>A0A1H8F706</accession>
<evidence type="ECO:0000256" key="2">
    <source>
        <dbReference type="ARBA" id="ARBA00022801"/>
    </source>
</evidence>
<gene>
    <name evidence="3" type="ORF">SAMN04487895_10111</name>
</gene>
<evidence type="ECO:0000313" key="4">
    <source>
        <dbReference type="Proteomes" id="UP000198809"/>
    </source>
</evidence>
<dbReference type="SUPFAM" id="SSF53474">
    <property type="entry name" value="alpha/beta-Hydrolases"/>
    <property type="match status" value="1"/>
</dbReference>